<comment type="similarity">
    <text evidence="6">Belongs to the globin family.</text>
</comment>
<keyword evidence="2 6" id="KW-0349">Heme</keyword>
<dbReference type="InterPro" id="IPR009050">
    <property type="entry name" value="Globin-like_sf"/>
</dbReference>
<dbReference type="GO" id="GO:0020037">
    <property type="term" value="F:heme binding"/>
    <property type="evidence" value="ECO:0007669"/>
    <property type="project" value="InterPro"/>
</dbReference>
<sequence length="158" mass="18134">MVKEIDYSTIAYVIESWEQLKRTKNYEETAGKILFQALFTKCPQAKPLFGFPIDIDPSSKDLLASRRFKMHAVYMIQMLDTALNMLGPDIELLTEIMAELGVKHIRYGVRPEMFPVMGEALLITLEQTIGADFNDCVRDAWKETYAELSQDMVRAMTK</sequence>
<dbReference type="InterPro" id="IPR044399">
    <property type="entry name" value="Mb-like_M"/>
</dbReference>
<name>A0A7S3P5L2_9STRA</name>
<evidence type="ECO:0000256" key="5">
    <source>
        <dbReference type="ARBA" id="ARBA00023004"/>
    </source>
</evidence>
<gene>
    <name evidence="8" type="ORF">ACOF00016_LOCUS4649</name>
</gene>
<dbReference type="InterPro" id="IPR050532">
    <property type="entry name" value="Globin-like_OT"/>
</dbReference>
<protein>
    <recommendedName>
        <fullName evidence="7">Globin domain-containing protein</fullName>
    </recommendedName>
</protein>
<feature type="domain" description="Globin" evidence="7">
    <location>
        <begin position="4"/>
        <end position="157"/>
    </location>
</feature>
<dbReference type="PANTHER" id="PTHR46458:SF1">
    <property type="entry name" value="GEO09476P1"/>
    <property type="match status" value="1"/>
</dbReference>
<keyword evidence="4" id="KW-0479">Metal-binding</keyword>
<evidence type="ECO:0000256" key="2">
    <source>
        <dbReference type="ARBA" id="ARBA00022617"/>
    </source>
</evidence>
<organism evidence="8">
    <name type="scientific">Amphora coffeiformis</name>
    <dbReference type="NCBI Taxonomy" id="265554"/>
    <lineage>
        <taxon>Eukaryota</taxon>
        <taxon>Sar</taxon>
        <taxon>Stramenopiles</taxon>
        <taxon>Ochrophyta</taxon>
        <taxon>Bacillariophyta</taxon>
        <taxon>Bacillariophyceae</taxon>
        <taxon>Bacillariophycidae</taxon>
        <taxon>Thalassiophysales</taxon>
        <taxon>Catenulaceae</taxon>
        <taxon>Amphora</taxon>
    </lineage>
</organism>
<evidence type="ECO:0000259" key="7">
    <source>
        <dbReference type="PROSITE" id="PS01033"/>
    </source>
</evidence>
<dbReference type="GO" id="GO:0019825">
    <property type="term" value="F:oxygen binding"/>
    <property type="evidence" value="ECO:0007669"/>
    <property type="project" value="InterPro"/>
</dbReference>
<dbReference type="GO" id="GO:0005344">
    <property type="term" value="F:oxygen carrier activity"/>
    <property type="evidence" value="ECO:0007669"/>
    <property type="project" value="UniProtKB-KW"/>
</dbReference>
<keyword evidence="5" id="KW-0408">Iron</keyword>
<evidence type="ECO:0000313" key="8">
    <source>
        <dbReference type="EMBL" id="CAE0406822.1"/>
    </source>
</evidence>
<evidence type="ECO:0000256" key="4">
    <source>
        <dbReference type="ARBA" id="ARBA00022723"/>
    </source>
</evidence>
<reference evidence="8" key="1">
    <citation type="submission" date="2021-01" db="EMBL/GenBank/DDBJ databases">
        <authorList>
            <person name="Corre E."/>
            <person name="Pelletier E."/>
            <person name="Niang G."/>
            <person name="Scheremetjew M."/>
            <person name="Finn R."/>
            <person name="Kale V."/>
            <person name="Holt S."/>
            <person name="Cochrane G."/>
            <person name="Meng A."/>
            <person name="Brown T."/>
            <person name="Cohen L."/>
        </authorList>
    </citation>
    <scope>NUCLEOTIDE SEQUENCE</scope>
    <source>
        <strain evidence="8">CCMP127</strain>
    </source>
</reference>
<evidence type="ECO:0000256" key="1">
    <source>
        <dbReference type="ARBA" id="ARBA00022448"/>
    </source>
</evidence>
<proteinExistence type="inferred from homology"/>
<dbReference type="EMBL" id="HBIM01005457">
    <property type="protein sequence ID" value="CAE0406822.1"/>
    <property type="molecule type" value="Transcribed_RNA"/>
</dbReference>
<dbReference type="InterPro" id="IPR000971">
    <property type="entry name" value="Globin"/>
</dbReference>
<accession>A0A7S3P5L2</accession>
<dbReference type="SUPFAM" id="SSF46458">
    <property type="entry name" value="Globin-like"/>
    <property type="match status" value="1"/>
</dbReference>
<keyword evidence="1 6" id="KW-0813">Transport</keyword>
<dbReference type="PANTHER" id="PTHR46458">
    <property type="entry name" value="BLR2807 PROTEIN"/>
    <property type="match status" value="1"/>
</dbReference>
<evidence type="ECO:0000256" key="6">
    <source>
        <dbReference type="RuleBase" id="RU000356"/>
    </source>
</evidence>
<dbReference type="PROSITE" id="PS01033">
    <property type="entry name" value="GLOBIN"/>
    <property type="match status" value="1"/>
</dbReference>
<keyword evidence="3 6" id="KW-0561">Oxygen transport</keyword>
<dbReference type="Gene3D" id="1.10.490.10">
    <property type="entry name" value="Globins"/>
    <property type="match status" value="1"/>
</dbReference>
<dbReference type="InterPro" id="IPR012292">
    <property type="entry name" value="Globin/Proto"/>
</dbReference>
<dbReference type="AlphaFoldDB" id="A0A7S3P5L2"/>
<dbReference type="Pfam" id="PF00042">
    <property type="entry name" value="Globin"/>
    <property type="match status" value="1"/>
</dbReference>
<dbReference type="GO" id="GO:0046872">
    <property type="term" value="F:metal ion binding"/>
    <property type="evidence" value="ECO:0007669"/>
    <property type="project" value="UniProtKB-KW"/>
</dbReference>
<evidence type="ECO:0000256" key="3">
    <source>
        <dbReference type="ARBA" id="ARBA00022621"/>
    </source>
</evidence>
<dbReference type="CDD" id="cd01040">
    <property type="entry name" value="Mb-like"/>
    <property type="match status" value="1"/>
</dbReference>